<evidence type="ECO:0000256" key="1">
    <source>
        <dbReference type="SAM" id="MobiDB-lite"/>
    </source>
</evidence>
<dbReference type="SUPFAM" id="SSF140459">
    <property type="entry name" value="PE/PPE dimer-like"/>
    <property type="match status" value="1"/>
</dbReference>
<sequence>MAEDGRNSALDEDEFDRYDTFEDTIGDEVDPNRTGLGGAIGRLIDQIKIDLAAEKLDENVSIGQDRALTQTGNWAAVPHRQLYESVHTNNDPAAAYALAREWTDLGNMMAENSREMDAAIRETESGWQGTAAQAARTATLKLATWGGDAAQTSQYMGTRIAEQGLTAERAKAAMPEPVEFDYNAMLRDGFTRGGLPGFMMALNDVHVASERANSAHAHAAQVMATMETESRTVDESTPRFVRPPDPTNEATPLTMMRLSEPVAPNAARSLAEPLANVAGEHVTAGDAPLAAFNAPGGVNAVPGGPGGPGSVPGGPGSVPGGFPGGGYAPGGVPGGPGQLPNQIPGGGYQPAAMPPVPELPGDQSAFRPQSYVPPNVQVPNMPHITGDTNVSGYTPPQIGNQPGGTPYTPPNVNIPGNPGQYQPGNPYLPGGLPRTGGDSQRNVPNYVPPKVTPPTMPVIGGPGSPGGGPGGRGPGGFPGIPGGGPGGVPGGGPGGAGGFGPRGTVPGGGFGEPTGARPGTAIGAVPAENAARGGHLGAGRPGMPGTPGASGMGAGGMGAGAGGRGGDDDKEHRNKYATGEKIVEEPGRMVPQVIGEKSARQLREERSPE</sequence>
<dbReference type="RefSeq" id="WP_260193118.1">
    <property type="nucleotide sequence ID" value="NZ_JAFFZE010000015.1"/>
</dbReference>
<feature type="region of interest" description="Disordered" evidence="1">
    <location>
        <begin position="1"/>
        <end position="26"/>
    </location>
</feature>
<organism evidence="2 3">
    <name type="scientific">Actinophytocola gossypii</name>
    <dbReference type="NCBI Taxonomy" id="2812003"/>
    <lineage>
        <taxon>Bacteria</taxon>
        <taxon>Bacillati</taxon>
        <taxon>Actinomycetota</taxon>
        <taxon>Actinomycetes</taxon>
        <taxon>Pseudonocardiales</taxon>
        <taxon>Pseudonocardiaceae</taxon>
    </lineage>
</organism>
<dbReference type="Proteomes" id="UP001156441">
    <property type="component" value="Unassembled WGS sequence"/>
</dbReference>
<accession>A0ABT2JCC3</accession>
<evidence type="ECO:0000313" key="3">
    <source>
        <dbReference type="Proteomes" id="UP001156441"/>
    </source>
</evidence>
<feature type="compositionally biased region" description="Basic and acidic residues" evidence="1">
    <location>
        <begin position="565"/>
        <end position="574"/>
    </location>
</feature>
<gene>
    <name evidence="2" type="ORF">JT362_20555</name>
</gene>
<dbReference type="InterPro" id="IPR038332">
    <property type="entry name" value="PPE_sf"/>
</dbReference>
<feature type="compositionally biased region" description="Gly residues" evidence="1">
    <location>
        <begin position="548"/>
        <end position="564"/>
    </location>
</feature>
<feature type="compositionally biased region" description="Basic and acidic residues" evidence="1">
    <location>
        <begin position="228"/>
        <end position="237"/>
    </location>
</feature>
<feature type="compositionally biased region" description="Basic and acidic residues" evidence="1">
    <location>
        <begin position="597"/>
        <end position="609"/>
    </location>
</feature>
<name>A0ABT2JCC3_9PSEU</name>
<comment type="caution">
    <text evidence="2">The sequence shown here is derived from an EMBL/GenBank/DDBJ whole genome shotgun (WGS) entry which is preliminary data.</text>
</comment>
<reference evidence="2 3" key="1">
    <citation type="submission" date="2021-02" db="EMBL/GenBank/DDBJ databases">
        <title>Actinophytocola xerophila sp. nov., isolated from soil of cotton cropping field.</title>
        <authorList>
            <person name="Huang R."/>
            <person name="Chen X."/>
            <person name="Ge X."/>
            <person name="Liu W."/>
        </authorList>
    </citation>
    <scope>NUCLEOTIDE SEQUENCE [LARGE SCALE GENOMIC DNA]</scope>
    <source>
        <strain evidence="2 3">S1-96</strain>
    </source>
</reference>
<protein>
    <recommendedName>
        <fullName evidence="4">PPE domain-containing protein</fullName>
    </recommendedName>
</protein>
<keyword evidence="3" id="KW-1185">Reference proteome</keyword>
<feature type="region of interest" description="Disordered" evidence="1">
    <location>
        <begin position="450"/>
        <end position="609"/>
    </location>
</feature>
<proteinExistence type="predicted"/>
<evidence type="ECO:0008006" key="4">
    <source>
        <dbReference type="Google" id="ProtNLM"/>
    </source>
</evidence>
<dbReference type="Gene3D" id="1.20.1260.20">
    <property type="entry name" value="PPE superfamily"/>
    <property type="match status" value="1"/>
</dbReference>
<feature type="region of interest" description="Disordered" evidence="1">
    <location>
        <begin position="301"/>
        <end position="378"/>
    </location>
</feature>
<feature type="compositionally biased region" description="Acidic residues" evidence="1">
    <location>
        <begin position="10"/>
        <end position="26"/>
    </location>
</feature>
<feature type="compositionally biased region" description="Gly residues" evidence="1">
    <location>
        <begin position="303"/>
        <end position="337"/>
    </location>
</feature>
<feature type="region of interest" description="Disordered" evidence="1">
    <location>
        <begin position="227"/>
        <end position="252"/>
    </location>
</feature>
<dbReference type="EMBL" id="JAFFZE010000015">
    <property type="protein sequence ID" value="MCT2585518.1"/>
    <property type="molecule type" value="Genomic_DNA"/>
</dbReference>
<evidence type="ECO:0000313" key="2">
    <source>
        <dbReference type="EMBL" id="MCT2585518.1"/>
    </source>
</evidence>
<feature type="compositionally biased region" description="Gly residues" evidence="1">
    <location>
        <begin position="460"/>
        <end position="512"/>
    </location>
</feature>